<feature type="domain" description="SWIM-type" evidence="2">
    <location>
        <begin position="116"/>
        <end position="151"/>
    </location>
</feature>
<organism evidence="3 4">
    <name type="scientific">Drouetiella hepatica Uher 2000/2452</name>
    <dbReference type="NCBI Taxonomy" id="904376"/>
    <lineage>
        <taxon>Bacteria</taxon>
        <taxon>Bacillati</taxon>
        <taxon>Cyanobacteriota</taxon>
        <taxon>Cyanophyceae</taxon>
        <taxon>Oculatellales</taxon>
        <taxon>Oculatellaceae</taxon>
        <taxon>Drouetiella</taxon>
    </lineage>
</organism>
<keyword evidence="1" id="KW-0863">Zinc-finger</keyword>
<dbReference type="GO" id="GO:0008270">
    <property type="term" value="F:zinc ion binding"/>
    <property type="evidence" value="ECO:0007669"/>
    <property type="project" value="UniProtKB-KW"/>
</dbReference>
<dbReference type="EMBL" id="JAHHHD010000006">
    <property type="protein sequence ID" value="MBW4658590.1"/>
    <property type="molecule type" value="Genomic_DNA"/>
</dbReference>
<keyword evidence="1" id="KW-0862">Zinc</keyword>
<dbReference type="AlphaFoldDB" id="A0A951QB84"/>
<dbReference type="PANTHER" id="PTHR38133:SF1">
    <property type="entry name" value="SLR1429 PROTEIN"/>
    <property type="match status" value="1"/>
</dbReference>
<accession>A0A951QB84</accession>
<dbReference type="PANTHER" id="PTHR38133">
    <property type="entry name" value="SLR1429 PROTEIN"/>
    <property type="match status" value="1"/>
</dbReference>
<sequence>MSQFSRTWWGKKFIEALEEVSDAGRLSRGRSYANNGRVTSFAIQDGSVVAKVRGSVNPYFGVYKEPLYTTTIDFQPISTAKWAAAIALIASRSSLISRLLLNEIPDNIEDTFAQLGLHLLPHSEKDFDADCSCPDYGNPCKHIAGVYYLVAAELDRDPFLLFELRGLSRQALHEELVKSPLGQALSAELQMAQRSPQIAISYYTRPQATPAVAPAELRDFWQGTKRLPQTIEPLPETLVSGIPMKKQGDFPAFWHRDNSFLAAAEILYEQVRAKGQL</sequence>
<evidence type="ECO:0000313" key="4">
    <source>
        <dbReference type="Proteomes" id="UP000757435"/>
    </source>
</evidence>
<reference evidence="3" key="2">
    <citation type="journal article" date="2022" name="Microbiol. Resour. Announc.">
        <title>Metagenome Sequencing to Explore Phylogenomics of Terrestrial Cyanobacteria.</title>
        <authorList>
            <person name="Ward R.D."/>
            <person name="Stajich J.E."/>
            <person name="Johansen J.R."/>
            <person name="Huntemann M."/>
            <person name="Clum A."/>
            <person name="Foster B."/>
            <person name="Foster B."/>
            <person name="Roux S."/>
            <person name="Palaniappan K."/>
            <person name="Varghese N."/>
            <person name="Mukherjee S."/>
            <person name="Reddy T.B.K."/>
            <person name="Daum C."/>
            <person name="Copeland A."/>
            <person name="Chen I.A."/>
            <person name="Ivanova N.N."/>
            <person name="Kyrpides N.C."/>
            <person name="Shapiro N."/>
            <person name="Eloe-Fadrosh E.A."/>
            <person name="Pietrasiak N."/>
        </authorList>
    </citation>
    <scope>NUCLEOTIDE SEQUENCE</scope>
    <source>
        <strain evidence="3">UHER 2000/2452</strain>
    </source>
</reference>
<dbReference type="Pfam" id="PF04434">
    <property type="entry name" value="SWIM"/>
    <property type="match status" value="1"/>
</dbReference>
<name>A0A951QB84_9CYAN</name>
<reference evidence="3" key="1">
    <citation type="submission" date="2021-05" db="EMBL/GenBank/DDBJ databases">
        <authorList>
            <person name="Pietrasiak N."/>
            <person name="Ward R."/>
            <person name="Stajich J.E."/>
            <person name="Kurbessoian T."/>
        </authorList>
    </citation>
    <scope>NUCLEOTIDE SEQUENCE</scope>
    <source>
        <strain evidence="3">UHER 2000/2452</strain>
    </source>
</reference>
<evidence type="ECO:0000313" key="3">
    <source>
        <dbReference type="EMBL" id="MBW4658590.1"/>
    </source>
</evidence>
<proteinExistence type="predicted"/>
<dbReference type="InterPro" id="IPR007527">
    <property type="entry name" value="Znf_SWIM"/>
</dbReference>
<keyword evidence="1" id="KW-0479">Metal-binding</keyword>
<evidence type="ECO:0000259" key="2">
    <source>
        <dbReference type="PROSITE" id="PS50966"/>
    </source>
</evidence>
<comment type="caution">
    <text evidence="3">The sequence shown here is derived from an EMBL/GenBank/DDBJ whole genome shotgun (WGS) entry which is preliminary data.</text>
</comment>
<evidence type="ECO:0000256" key="1">
    <source>
        <dbReference type="PROSITE-ProRule" id="PRU00325"/>
    </source>
</evidence>
<gene>
    <name evidence="3" type="ORF">KME15_07940</name>
</gene>
<protein>
    <submittedName>
        <fullName evidence="3">SWIM zinc finger family protein</fullName>
    </submittedName>
</protein>
<dbReference type="PROSITE" id="PS50966">
    <property type="entry name" value="ZF_SWIM"/>
    <property type="match status" value="1"/>
</dbReference>
<dbReference type="Proteomes" id="UP000757435">
    <property type="component" value="Unassembled WGS sequence"/>
</dbReference>